<reference evidence="1" key="1">
    <citation type="submission" date="2018-11" db="EMBL/GenBank/DDBJ databases">
        <authorList>
            <consortium name="Pathogen Informatics"/>
        </authorList>
    </citation>
    <scope>NUCLEOTIDE SEQUENCE [LARGE SCALE GENOMIC DNA]</scope>
</reference>
<dbReference type="AlphaFoldDB" id="A0A3P8HMP1"/>
<evidence type="ECO:0000313" key="1">
    <source>
        <dbReference type="EMBL" id="VDP47699.1"/>
    </source>
</evidence>
<proteinExistence type="predicted"/>
<organism evidence="1">
    <name type="scientific">Heligmosomoides polygyrus</name>
    <name type="common">Parasitic roundworm</name>
    <dbReference type="NCBI Taxonomy" id="6339"/>
    <lineage>
        <taxon>Eukaryota</taxon>
        <taxon>Metazoa</taxon>
        <taxon>Ecdysozoa</taxon>
        <taxon>Nematoda</taxon>
        <taxon>Chromadorea</taxon>
        <taxon>Rhabditida</taxon>
        <taxon>Rhabditina</taxon>
        <taxon>Rhabditomorpha</taxon>
        <taxon>Strongyloidea</taxon>
        <taxon>Heligmosomidae</taxon>
        <taxon>Heligmosomoides</taxon>
    </lineage>
</organism>
<accession>A0A3P8HMP1</accession>
<protein>
    <submittedName>
        <fullName evidence="1">Uncharacterized protein</fullName>
    </submittedName>
</protein>
<gene>
    <name evidence="1" type="ORF">HPBE_LOCUS24860</name>
</gene>
<dbReference type="EMBL" id="UZAH01036975">
    <property type="protein sequence ID" value="VDP47699.1"/>
    <property type="molecule type" value="Genomic_DNA"/>
</dbReference>
<dbReference type="OrthoDB" id="5874452at2759"/>
<name>A0A3P8HMP1_HELPZ</name>
<sequence length="179" mass="20268">MESNKSLPPFDAIWNLSKISVDLEGVGVRSLQSEACPQLPSLFRNYWTLDDLSRPHTPFTAAIDSSFLFVITQKGTPLLAGCYAGNPAPQNSAFSLRAMFRIRNKSPPKEIPRPKEKLTKIQKKGEKIRRKRAAKMKRQAAEVLRKTRKRKKTMMKKAVGPPVAITFRSHNSPPTFLRH</sequence>